<dbReference type="GO" id="GO:0005886">
    <property type="term" value="C:plasma membrane"/>
    <property type="evidence" value="ECO:0007669"/>
    <property type="project" value="UniProtKB-SubCell"/>
</dbReference>
<reference evidence="8 9" key="1">
    <citation type="submission" date="2019-06" db="EMBL/GenBank/DDBJ databases">
        <title>New taxonomy in bacterial strain CC-CFT640, isolated from vineyard.</title>
        <authorList>
            <person name="Lin S.-Y."/>
            <person name="Tsai C.-F."/>
            <person name="Young C.-C."/>
        </authorList>
    </citation>
    <scope>NUCLEOTIDE SEQUENCE [LARGE SCALE GENOMIC DNA]</scope>
    <source>
        <strain evidence="8 9">CC-CFT640</strain>
    </source>
</reference>
<dbReference type="PANTHER" id="PTHR30250:SF10">
    <property type="entry name" value="LIPOPOLYSACCHARIDE BIOSYNTHESIS PROTEIN WZXC"/>
    <property type="match status" value="1"/>
</dbReference>
<keyword evidence="9" id="KW-1185">Reference proteome</keyword>
<feature type="transmembrane region" description="Helical" evidence="7">
    <location>
        <begin position="116"/>
        <end position="141"/>
    </location>
</feature>
<feature type="transmembrane region" description="Helical" evidence="7">
    <location>
        <begin position="418"/>
        <end position="438"/>
    </location>
</feature>
<evidence type="ECO:0000313" key="9">
    <source>
        <dbReference type="Proteomes" id="UP000321638"/>
    </source>
</evidence>
<proteinExistence type="inferred from homology"/>
<evidence type="ECO:0000313" key="8">
    <source>
        <dbReference type="EMBL" id="TXL71449.1"/>
    </source>
</evidence>
<feature type="transmembrane region" description="Helical" evidence="7">
    <location>
        <begin position="483"/>
        <end position="504"/>
    </location>
</feature>
<evidence type="ECO:0000256" key="2">
    <source>
        <dbReference type="ARBA" id="ARBA00007430"/>
    </source>
</evidence>
<dbReference type="OrthoDB" id="7605542at2"/>
<protein>
    <submittedName>
        <fullName evidence="8">Lipopolysaccharide biosynthesis protein</fullName>
    </submittedName>
</protein>
<evidence type="ECO:0000256" key="1">
    <source>
        <dbReference type="ARBA" id="ARBA00004651"/>
    </source>
</evidence>
<dbReference type="PANTHER" id="PTHR30250">
    <property type="entry name" value="PST FAMILY PREDICTED COLANIC ACID TRANSPORTER"/>
    <property type="match status" value="1"/>
</dbReference>
<comment type="similarity">
    <text evidence="2">Belongs to the polysaccharide synthase family.</text>
</comment>
<evidence type="ECO:0000256" key="5">
    <source>
        <dbReference type="ARBA" id="ARBA00022989"/>
    </source>
</evidence>
<feature type="transmembrane region" description="Helical" evidence="7">
    <location>
        <begin position="153"/>
        <end position="172"/>
    </location>
</feature>
<feature type="transmembrane region" description="Helical" evidence="7">
    <location>
        <begin position="330"/>
        <end position="357"/>
    </location>
</feature>
<keyword evidence="4 7" id="KW-0812">Transmembrane</keyword>
<comment type="caution">
    <text evidence="8">The sequence shown here is derived from an EMBL/GenBank/DDBJ whole genome shotgun (WGS) entry which is preliminary data.</text>
</comment>
<feature type="transmembrane region" description="Helical" evidence="7">
    <location>
        <begin position="192"/>
        <end position="213"/>
    </location>
</feature>
<comment type="subcellular location">
    <subcellularLocation>
        <location evidence="1">Cell membrane</location>
        <topology evidence="1">Multi-pass membrane protein</topology>
    </subcellularLocation>
</comment>
<keyword evidence="5 7" id="KW-1133">Transmembrane helix</keyword>
<feature type="transmembrane region" description="Helical" evidence="7">
    <location>
        <begin position="363"/>
        <end position="386"/>
    </location>
</feature>
<accession>A0A5C8PE71</accession>
<dbReference type="Proteomes" id="UP000321638">
    <property type="component" value="Unassembled WGS sequence"/>
</dbReference>
<evidence type="ECO:0000256" key="3">
    <source>
        <dbReference type="ARBA" id="ARBA00022475"/>
    </source>
</evidence>
<organism evidence="8 9">
    <name type="scientific">Vineibacter terrae</name>
    <dbReference type="NCBI Taxonomy" id="2586908"/>
    <lineage>
        <taxon>Bacteria</taxon>
        <taxon>Pseudomonadati</taxon>
        <taxon>Pseudomonadota</taxon>
        <taxon>Alphaproteobacteria</taxon>
        <taxon>Hyphomicrobiales</taxon>
        <taxon>Vineibacter</taxon>
    </lineage>
</organism>
<evidence type="ECO:0000256" key="4">
    <source>
        <dbReference type="ARBA" id="ARBA00022692"/>
    </source>
</evidence>
<gene>
    <name evidence="8" type="ORF">FHP25_29920</name>
</gene>
<dbReference type="Pfam" id="PF13440">
    <property type="entry name" value="Polysacc_synt_3"/>
    <property type="match status" value="1"/>
</dbReference>
<evidence type="ECO:0000256" key="7">
    <source>
        <dbReference type="SAM" id="Phobius"/>
    </source>
</evidence>
<sequence>MSRQRRCAILSATGAADGARTGAVAQRDNEQPLRVDHLQSDLVGRSVRGGAVTVGAQALKVVIQFGTILILSRLLPPYAFGLLAMVAALTEILDQIKDFGLSMATIQKPDVTHEQVTALFWINSGIGATAATALWTAAPLVAQFYGHAELTEITRWLALGFLISGLATQHWALLRRQMRFSTIAAIDLGCEVLAMATAVVAAAHGAGLWALVAQRLTYGAAVMLASWSTAGWRPGLPRRCAGVGSLLTYGASVTGNGIVNVVARTLDQVLIGWFWGPQPLGLYERAYKLLMGPINQVTIPLYSVGMPALSRMASDPDRYRRTYIALSERLAMLTVPPAALLMVTADWVVAVMLGSQWGEAAPILAWLGLAASLMPVATITGLLFLTQDRAGDLFKVGLLGAAISIAAILAGLPFGTVGVAAGFALGMTCLRIPMCFWLAGRKGPVGTGDLYRSLLPSVAAAAAVFLVATLLRTLPTLQAASPILGLAITGAASIATMLLCFSLIPRSRSALLGLLHLPRLALGARKARA</sequence>
<dbReference type="AlphaFoldDB" id="A0A5C8PE71"/>
<evidence type="ECO:0000256" key="6">
    <source>
        <dbReference type="ARBA" id="ARBA00023136"/>
    </source>
</evidence>
<dbReference type="CDD" id="cd13127">
    <property type="entry name" value="MATE_tuaB_like"/>
    <property type="match status" value="1"/>
</dbReference>
<keyword evidence="6 7" id="KW-0472">Membrane</keyword>
<dbReference type="InterPro" id="IPR050833">
    <property type="entry name" value="Poly_Biosynth_Transport"/>
</dbReference>
<name>A0A5C8PE71_9HYPH</name>
<feature type="transmembrane region" description="Helical" evidence="7">
    <location>
        <begin position="393"/>
        <end position="412"/>
    </location>
</feature>
<feature type="transmembrane region" description="Helical" evidence="7">
    <location>
        <begin position="450"/>
        <end position="471"/>
    </location>
</feature>
<dbReference type="EMBL" id="VDUZ01000043">
    <property type="protein sequence ID" value="TXL71449.1"/>
    <property type="molecule type" value="Genomic_DNA"/>
</dbReference>
<keyword evidence="3" id="KW-1003">Cell membrane</keyword>